<evidence type="ECO:0000313" key="4">
    <source>
        <dbReference type="Proteomes" id="UP000621455"/>
    </source>
</evidence>
<protein>
    <submittedName>
        <fullName evidence="3">Type VI secretion system protein TssL</fullName>
    </submittedName>
</protein>
<evidence type="ECO:0000259" key="2">
    <source>
        <dbReference type="PROSITE" id="PS51123"/>
    </source>
</evidence>
<dbReference type="SUPFAM" id="SSF103088">
    <property type="entry name" value="OmpA-like"/>
    <property type="match status" value="1"/>
</dbReference>
<dbReference type="PANTHER" id="PTHR38033">
    <property type="entry name" value="MEMBRANE PROTEIN-RELATED"/>
    <property type="match status" value="1"/>
</dbReference>
<dbReference type="InterPro" id="IPR036737">
    <property type="entry name" value="OmpA-like_sf"/>
</dbReference>
<dbReference type="Gene3D" id="1.25.40.590">
    <property type="entry name" value="Type IV / VI secretion system, DotU"/>
    <property type="match status" value="1"/>
</dbReference>
<feature type="domain" description="OmpA-like" evidence="2">
    <location>
        <begin position="315"/>
        <end position="435"/>
    </location>
</feature>
<dbReference type="InterPro" id="IPR006665">
    <property type="entry name" value="OmpA-like"/>
</dbReference>
<name>A0ABX0NHR8_9BURK</name>
<keyword evidence="1" id="KW-0472">Membrane</keyword>
<evidence type="ECO:0000313" key="3">
    <source>
        <dbReference type="EMBL" id="NHZ82088.1"/>
    </source>
</evidence>
<dbReference type="PANTHER" id="PTHR38033:SF1">
    <property type="entry name" value="DOTU FAMILY TYPE IV_VI SECRETION SYSTEM PROTEIN"/>
    <property type="match status" value="1"/>
</dbReference>
<dbReference type="Proteomes" id="UP000621455">
    <property type="component" value="Unassembled WGS sequence"/>
</dbReference>
<sequence length="440" mass="45970">MQIDREGATPPDWEQTVLLGDESAPRRVRMAKAAVAGKQAPLAFAPGTRAFDAPRWPNALVGLATPLLAFALQARAATAHVDLPALRQQLLQAMQRFTAEAARHGSAPATVAGAQYCLCTLLDETISSTAWGGNGVWASQSLLVHFHNEAFGGEKFFLILQKLCQDPDANLDLLELMYLCLALGLEGRYRVIDGGQARLDTIRQRLQLLIRKQRGAGEMALSPDWQAQAVARPAARPGVLALTLAAMLATLLVLGVGARLALERSADPVAASLAALNVPDGAPPPPVATVAAAPRLAALLAPDVERGLISVTDGAGQSTIVLHGEGVFGSGSADVAAPFLPLLDRIAGALAPLPGRVLVIGHTDDVKSASPRFPSNQALSGARAATVAALLAARAASAERFTAQGRGDSAPLVPNDSAASRARNRRVVIILSRDHQEGTR</sequence>
<dbReference type="InterPro" id="IPR017733">
    <property type="entry name" value="OmpA-like_dom_proteobacteria"/>
</dbReference>
<accession>A0ABX0NHR8</accession>
<gene>
    <name evidence="3" type="primary">tssL</name>
    <name evidence="3" type="ORF">F2P44_22820</name>
</gene>
<dbReference type="CDD" id="cd07185">
    <property type="entry name" value="OmpA_C-like"/>
    <property type="match status" value="1"/>
</dbReference>
<dbReference type="NCBIfam" id="TIGR03350">
    <property type="entry name" value="type_VI_ompA"/>
    <property type="match status" value="1"/>
</dbReference>
<keyword evidence="4" id="KW-1185">Reference proteome</keyword>
<dbReference type="NCBIfam" id="NF038228">
    <property type="entry name" value="IcmH_DotU_IVB"/>
    <property type="match status" value="1"/>
</dbReference>
<dbReference type="InterPro" id="IPR017732">
    <property type="entry name" value="T4/T6SS_DotU"/>
</dbReference>
<reference evidence="3 4" key="1">
    <citation type="submission" date="2019-10" db="EMBL/GenBank/DDBJ databases">
        <title>Taxonomy of Antarctic Massilia spp.: description of Massilia rubra sp. nov., Massilia aquatica sp. nov., Massilia mucilaginosa sp. nov., Massilia frigida sp. nov. isolated from streams, lakes and regoliths.</title>
        <authorList>
            <person name="Holochova P."/>
            <person name="Sedlacek I."/>
            <person name="Kralova S."/>
            <person name="Maslanova I."/>
            <person name="Busse H.-J."/>
            <person name="Stankova E."/>
            <person name="Vrbovska V."/>
            <person name="Kovarovic V."/>
            <person name="Bartak M."/>
            <person name="Svec P."/>
            <person name="Pantucek R."/>
        </authorList>
    </citation>
    <scope>NUCLEOTIDE SEQUENCE [LARGE SCALE GENOMIC DNA]</scope>
    <source>
        <strain evidence="3 4">CCM 8695</strain>
    </source>
</reference>
<dbReference type="PROSITE" id="PS51123">
    <property type="entry name" value="OMPA_2"/>
    <property type="match status" value="1"/>
</dbReference>
<dbReference type="Pfam" id="PF09850">
    <property type="entry name" value="DotU"/>
    <property type="match status" value="1"/>
</dbReference>
<comment type="caution">
    <text evidence="3">The sequence shown here is derived from an EMBL/GenBank/DDBJ whole genome shotgun (WGS) entry which is preliminary data.</text>
</comment>
<organism evidence="3 4">
    <name type="scientific">Massilia frigida</name>
    <dbReference type="NCBI Taxonomy" id="2609281"/>
    <lineage>
        <taxon>Bacteria</taxon>
        <taxon>Pseudomonadati</taxon>
        <taxon>Pseudomonadota</taxon>
        <taxon>Betaproteobacteria</taxon>
        <taxon>Burkholderiales</taxon>
        <taxon>Oxalobacteraceae</taxon>
        <taxon>Telluria group</taxon>
        <taxon>Massilia</taxon>
    </lineage>
</organism>
<evidence type="ECO:0000256" key="1">
    <source>
        <dbReference type="PROSITE-ProRule" id="PRU00473"/>
    </source>
</evidence>
<proteinExistence type="predicted"/>
<dbReference type="EMBL" id="WHJG01000028">
    <property type="protein sequence ID" value="NHZ82088.1"/>
    <property type="molecule type" value="Genomic_DNA"/>
</dbReference>
<dbReference type="Gene3D" id="3.30.1330.60">
    <property type="entry name" value="OmpA-like domain"/>
    <property type="match status" value="1"/>
</dbReference>
<dbReference type="RefSeq" id="WP_167089764.1">
    <property type="nucleotide sequence ID" value="NZ_WHJG01000028.1"/>
</dbReference>
<dbReference type="InterPro" id="IPR038522">
    <property type="entry name" value="T4/T6SS_DotU_sf"/>
</dbReference>
<dbReference type="NCBIfam" id="TIGR03349">
    <property type="entry name" value="IV_VI_DotU"/>
    <property type="match status" value="1"/>
</dbReference>
<dbReference type="Pfam" id="PF00691">
    <property type="entry name" value="OmpA"/>
    <property type="match status" value="1"/>
</dbReference>